<keyword evidence="1" id="KW-0238">DNA-binding</keyword>
<evidence type="ECO:0000313" key="4">
    <source>
        <dbReference type="Proteomes" id="UP000595349"/>
    </source>
</evidence>
<dbReference type="InterPro" id="IPR036388">
    <property type="entry name" value="WH-like_DNA-bd_sf"/>
</dbReference>
<dbReference type="GO" id="GO:0003677">
    <property type="term" value="F:DNA binding"/>
    <property type="evidence" value="ECO:0007669"/>
    <property type="project" value="UniProtKB-KW"/>
</dbReference>
<dbReference type="RefSeq" id="WP_200087084.1">
    <property type="nucleotide sequence ID" value="NZ_CP054706.1"/>
</dbReference>
<dbReference type="InterPro" id="IPR036390">
    <property type="entry name" value="WH_DNA-bd_sf"/>
</dbReference>
<dbReference type="EMBL" id="CP054706">
    <property type="protein sequence ID" value="QQK78651.1"/>
    <property type="molecule type" value="Genomic_DNA"/>
</dbReference>
<evidence type="ECO:0000259" key="2">
    <source>
        <dbReference type="PROSITE" id="PS50995"/>
    </source>
</evidence>
<dbReference type="PANTHER" id="PTHR33164:SF102">
    <property type="entry name" value="TRANSCRIPTIONAL REGULATORY PROTEIN"/>
    <property type="match status" value="1"/>
</dbReference>
<dbReference type="GO" id="GO:0003700">
    <property type="term" value="F:DNA-binding transcription factor activity"/>
    <property type="evidence" value="ECO:0007669"/>
    <property type="project" value="InterPro"/>
</dbReference>
<dbReference type="GO" id="GO:0006950">
    <property type="term" value="P:response to stress"/>
    <property type="evidence" value="ECO:0007669"/>
    <property type="project" value="TreeGrafter"/>
</dbReference>
<dbReference type="PANTHER" id="PTHR33164">
    <property type="entry name" value="TRANSCRIPTIONAL REGULATOR, MARR FAMILY"/>
    <property type="match status" value="1"/>
</dbReference>
<sequence length="153" mass="17829">MDQDEYESIRQMLDSFRKIDQRLYQIMKEEADKLDVTIMQTLVLTGLSKNPNSTLGDIAEGMYSSNSTMSGIVDRLVKANYVIREHAQSDRRSLTLRLTQEGGRKQKEAYRQIMHRLSTQLNDYTSEDLDHLLNAHDDLLKQLQSEELPEHER</sequence>
<dbReference type="InterPro" id="IPR000835">
    <property type="entry name" value="HTH_MarR-typ"/>
</dbReference>
<reference evidence="3 4" key="1">
    <citation type="submission" date="2020-06" db="EMBL/GenBank/DDBJ databases">
        <title>Genomic analysis of Salicibibacter sp. NKC21-4.</title>
        <authorList>
            <person name="Oh Y.J."/>
        </authorList>
    </citation>
    <scope>NUCLEOTIDE SEQUENCE [LARGE SCALE GENOMIC DNA]</scope>
    <source>
        <strain evidence="3 4">NKC21-4</strain>
    </source>
</reference>
<feature type="domain" description="HTH marR-type" evidence="2">
    <location>
        <begin position="5"/>
        <end position="141"/>
    </location>
</feature>
<organism evidence="3 4">
    <name type="scientific">Salicibibacter cibi</name>
    <dbReference type="NCBI Taxonomy" id="2743001"/>
    <lineage>
        <taxon>Bacteria</taxon>
        <taxon>Bacillati</taxon>
        <taxon>Bacillota</taxon>
        <taxon>Bacilli</taxon>
        <taxon>Bacillales</taxon>
        <taxon>Bacillaceae</taxon>
        <taxon>Salicibibacter</taxon>
    </lineage>
</organism>
<dbReference type="SMART" id="SM00347">
    <property type="entry name" value="HTH_MARR"/>
    <property type="match status" value="1"/>
</dbReference>
<protein>
    <submittedName>
        <fullName evidence="3">MarR family transcriptional regulator</fullName>
    </submittedName>
</protein>
<evidence type="ECO:0000256" key="1">
    <source>
        <dbReference type="ARBA" id="ARBA00023125"/>
    </source>
</evidence>
<dbReference type="InterPro" id="IPR039422">
    <property type="entry name" value="MarR/SlyA-like"/>
</dbReference>
<dbReference type="AlphaFoldDB" id="A0A7T6Z8A2"/>
<dbReference type="KEGG" id="scib:HUG20_01175"/>
<dbReference type="PROSITE" id="PS50995">
    <property type="entry name" value="HTH_MARR_2"/>
    <property type="match status" value="1"/>
</dbReference>
<evidence type="ECO:0000313" key="3">
    <source>
        <dbReference type="EMBL" id="QQK78651.1"/>
    </source>
</evidence>
<dbReference type="SUPFAM" id="SSF46785">
    <property type="entry name" value="Winged helix' DNA-binding domain"/>
    <property type="match status" value="1"/>
</dbReference>
<name>A0A7T6Z8A2_9BACI</name>
<dbReference type="Pfam" id="PF01047">
    <property type="entry name" value="MarR"/>
    <property type="match status" value="1"/>
</dbReference>
<gene>
    <name evidence="3" type="ORF">HUG20_01175</name>
</gene>
<proteinExistence type="predicted"/>
<accession>A0A7T6Z8A2</accession>
<keyword evidence="4" id="KW-1185">Reference proteome</keyword>
<dbReference type="Gene3D" id="1.10.10.10">
    <property type="entry name" value="Winged helix-like DNA-binding domain superfamily/Winged helix DNA-binding domain"/>
    <property type="match status" value="1"/>
</dbReference>
<dbReference type="Proteomes" id="UP000595349">
    <property type="component" value="Chromosome"/>
</dbReference>